<organism evidence="2">
    <name type="scientific">uncultured Sulfurovum sp</name>
    <dbReference type="NCBI Taxonomy" id="269237"/>
    <lineage>
        <taxon>Bacteria</taxon>
        <taxon>Pseudomonadati</taxon>
        <taxon>Campylobacterota</taxon>
        <taxon>Epsilonproteobacteria</taxon>
        <taxon>Campylobacterales</taxon>
        <taxon>Sulfurovaceae</taxon>
        <taxon>Sulfurovum</taxon>
        <taxon>environmental samples</taxon>
    </lineage>
</organism>
<feature type="signal peptide" evidence="1">
    <location>
        <begin position="1"/>
        <end position="23"/>
    </location>
</feature>
<evidence type="ECO:0000313" key="2">
    <source>
        <dbReference type="EMBL" id="CAA6814479.1"/>
    </source>
</evidence>
<dbReference type="AlphaFoldDB" id="A0A6S6TD73"/>
<name>A0A6S6TD73_9BACT</name>
<accession>A0A6S6TD73</accession>
<sequence>MKLKAIIVSSMMILIGTTSYAIAETSSAVKAPVVVEHEETWFGDSYEEDGCFCE</sequence>
<evidence type="ECO:0000256" key="1">
    <source>
        <dbReference type="SAM" id="SignalP"/>
    </source>
</evidence>
<dbReference type="EMBL" id="CACVAP010000074">
    <property type="protein sequence ID" value="CAA6814479.1"/>
    <property type="molecule type" value="Genomic_DNA"/>
</dbReference>
<protein>
    <submittedName>
        <fullName evidence="2">Uncharacterized protein</fullName>
    </submittedName>
</protein>
<reference evidence="2" key="1">
    <citation type="submission" date="2020-01" db="EMBL/GenBank/DDBJ databases">
        <authorList>
            <person name="Meier V. D."/>
            <person name="Meier V D."/>
        </authorList>
    </citation>
    <scope>NUCLEOTIDE SEQUENCE</scope>
    <source>
        <strain evidence="2">HLG_WM_MAG_06</strain>
    </source>
</reference>
<proteinExistence type="predicted"/>
<feature type="chain" id="PRO_5028290756" evidence="1">
    <location>
        <begin position="24"/>
        <end position="54"/>
    </location>
</feature>
<gene>
    <name evidence="2" type="ORF">HELGO_WM6297</name>
</gene>
<keyword evidence="1" id="KW-0732">Signal</keyword>